<dbReference type="PANTHER" id="PTHR10536">
    <property type="entry name" value="DNA PRIMASE SMALL SUBUNIT"/>
    <property type="match status" value="1"/>
</dbReference>
<evidence type="ECO:0000256" key="5">
    <source>
        <dbReference type="ARBA" id="ARBA00022515"/>
    </source>
</evidence>
<evidence type="ECO:0000256" key="9">
    <source>
        <dbReference type="ARBA" id="ARBA00022723"/>
    </source>
</evidence>
<evidence type="ECO:0000256" key="2">
    <source>
        <dbReference type="ARBA" id="ARBA00001946"/>
    </source>
</evidence>
<evidence type="ECO:0000256" key="12">
    <source>
        <dbReference type="RuleBase" id="RU003514"/>
    </source>
</evidence>
<dbReference type="Gene3D" id="3.90.920.10">
    <property type="entry name" value="DNA primase, PRIM domain"/>
    <property type="match status" value="1"/>
</dbReference>
<dbReference type="Proteomes" id="UP000593567">
    <property type="component" value="Unassembled WGS sequence"/>
</dbReference>
<comment type="cofactor">
    <cofactor evidence="2">
        <name>Mg(2+)</name>
        <dbReference type="ChEBI" id="CHEBI:18420"/>
    </cofactor>
</comment>
<dbReference type="GO" id="GO:0005658">
    <property type="term" value="C:alpha DNA polymerase:primase complex"/>
    <property type="evidence" value="ECO:0007669"/>
    <property type="project" value="UniProtKB-ARBA"/>
</dbReference>
<organism evidence="13 14">
    <name type="scientific">Bugula neritina</name>
    <name type="common">Brown bryozoan</name>
    <name type="synonym">Sertularia neritina</name>
    <dbReference type="NCBI Taxonomy" id="10212"/>
    <lineage>
        <taxon>Eukaryota</taxon>
        <taxon>Metazoa</taxon>
        <taxon>Spiralia</taxon>
        <taxon>Lophotrochozoa</taxon>
        <taxon>Bryozoa</taxon>
        <taxon>Gymnolaemata</taxon>
        <taxon>Cheilostomatida</taxon>
        <taxon>Flustrina</taxon>
        <taxon>Buguloidea</taxon>
        <taxon>Bugulidae</taxon>
        <taxon>Bugula</taxon>
    </lineage>
</organism>
<dbReference type="EMBL" id="VXIV02000769">
    <property type="protein sequence ID" value="KAF6036164.1"/>
    <property type="molecule type" value="Genomic_DNA"/>
</dbReference>
<dbReference type="GO" id="GO:0003899">
    <property type="term" value="F:DNA-directed RNA polymerase activity"/>
    <property type="evidence" value="ECO:0007669"/>
    <property type="project" value="InterPro"/>
</dbReference>
<evidence type="ECO:0000256" key="4">
    <source>
        <dbReference type="ARBA" id="ARBA00022478"/>
    </source>
</evidence>
<dbReference type="GO" id="GO:0006269">
    <property type="term" value="P:DNA replication, synthesis of primer"/>
    <property type="evidence" value="ECO:0007669"/>
    <property type="project" value="UniProtKB-KW"/>
</dbReference>
<dbReference type="EC" id="2.7.7.-" evidence="12"/>
<gene>
    <name evidence="13" type="ORF">EB796_005519</name>
</gene>
<dbReference type="Pfam" id="PF01896">
    <property type="entry name" value="DNA_primase_S"/>
    <property type="match status" value="1"/>
</dbReference>
<protein>
    <recommendedName>
        <fullName evidence="12">DNA primase</fullName>
        <ecNumber evidence="12">2.7.7.-</ecNumber>
    </recommendedName>
</protein>
<keyword evidence="4 12" id="KW-0240">DNA-directed RNA polymerase</keyword>
<sequence>MAPAVEVSNSWDSSLMPELLPIYYKKLFPFTQYFKWLRYKESGPNYFKNREFSFTLKDDIYLRYRSYADQAEMEKDIRSKCPYKIDIGAVYTCSPKLRDMVRAGEFVAQYKELVFDIDMTDYDDVRSCCSGADICLSCWPLMTIAIKIIHRALTEDFGFKHLLWVYSGRRGVHCWVCDEKARKLSAAARAAVAEYLSLVKGGANMKKKVILKYNQLHVSIRKALEIISDYFDDYFVNRQDLLSTEEQFQTLKGLITDEQVLALIKELEDTDGFGETSKLRWACLKGIFCKRMSSEGSVCTSAPLHEMPHNMKEIMLQYTYPRLDVNVSKGVNHLLKSPFCIHPKTGRVCVPIDINHVDTFDPFKVPTLHDLTEQLAVWKGEGNLLDYKKTSLKPYIESFEKFLTTLSKHNTESDNIVMDTTA</sequence>
<evidence type="ECO:0000313" key="13">
    <source>
        <dbReference type="EMBL" id="KAF6036164.1"/>
    </source>
</evidence>
<reference evidence="13" key="1">
    <citation type="submission" date="2020-06" db="EMBL/GenBank/DDBJ databases">
        <title>Draft genome of Bugula neritina, a colonial animal packing powerful symbionts and potential medicines.</title>
        <authorList>
            <person name="Rayko M."/>
        </authorList>
    </citation>
    <scope>NUCLEOTIDE SEQUENCE [LARGE SCALE GENOMIC DNA]</scope>
    <source>
        <strain evidence="13">Kwan_BN1</strain>
    </source>
</reference>
<evidence type="ECO:0000256" key="6">
    <source>
        <dbReference type="ARBA" id="ARBA00022679"/>
    </source>
</evidence>
<comment type="caution">
    <text evidence="13">The sequence shown here is derived from an EMBL/GenBank/DDBJ whole genome shotgun (WGS) entry which is preliminary data.</text>
</comment>
<dbReference type="FunFam" id="3.90.920.10:FF:000001">
    <property type="entry name" value="DNA primase"/>
    <property type="match status" value="1"/>
</dbReference>
<dbReference type="GO" id="GO:0046872">
    <property type="term" value="F:metal ion binding"/>
    <property type="evidence" value="ECO:0007669"/>
    <property type="project" value="UniProtKB-KW"/>
</dbReference>
<comment type="cofactor">
    <cofactor evidence="1">
        <name>Mn(2+)</name>
        <dbReference type="ChEBI" id="CHEBI:29035"/>
    </cofactor>
</comment>
<dbReference type="CDD" id="cd04860">
    <property type="entry name" value="AE_Prim_S"/>
    <property type="match status" value="1"/>
</dbReference>
<keyword evidence="6 12" id="KW-0808">Transferase</keyword>
<keyword evidence="9" id="KW-0479">Metal-binding</keyword>
<dbReference type="GO" id="GO:0006270">
    <property type="term" value="P:DNA replication initiation"/>
    <property type="evidence" value="ECO:0007669"/>
    <property type="project" value="UniProtKB-ARBA"/>
</dbReference>
<dbReference type="AlphaFoldDB" id="A0A7J7KE30"/>
<keyword evidence="5 12" id="KW-0639">Primosome</keyword>
<evidence type="ECO:0000256" key="8">
    <source>
        <dbReference type="ARBA" id="ARBA00022705"/>
    </source>
</evidence>
<dbReference type="InterPro" id="IPR014052">
    <property type="entry name" value="DNA_primase_ssu_euk/arc"/>
</dbReference>
<evidence type="ECO:0000256" key="10">
    <source>
        <dbReference type="ARBA" id="ARBA00022833"/>
    </source>
</evidence>
<name>A0A7J7KE30_BUGNE</name>
<dbReference type="SUPFAM" id="SSF56747">
    <property type="entry name" value="Prim-pol domain"/>
    <property type="match status" value="1"/>
</dbReference>
<evidence type="ECO:0000313" key="14">
    <source>
        <dbReference type="Proteomes" id="UP000593567"/>
    </source>
</evidence>
<evidence type="ECO:0000256" key="1">
    <source>
        <dbReference type="ARBA" id="ARBA00001936"/>
    </source>
</evidence>
<keyword evidence="14" id="KW-1185">Reference proteome</keyword>
<evidence type="ECO:0000256" key="3">
    <source>
        <dbReference type="ARBA" id="ARBA00009762"/>
    </source>
</evidence>
<keyword evidence="7" id="KW-0548">Nucleotidyltransferase</keyword>
<dbReference type="InterPro" id="IPR002755">
    <property type="entry name" value="DNA_primase_S"/>
</dbReference>
<dbReference type="NCBIfam" id="TIGR00335">
    <property type="entry name" value="primase_sml"/>
    <property type="match status" value="1"/>
</dbReference>
<accession>A0A7J7KE30</accession>
<evidence type="ECO:0000256" key="11">
    <source>
        <dbReference type="ARBA" id="ARBA00023163"/>
    </source>
</evidence>
<evidence type="ECO:0000256" key="7">
    <source>
        <dbReference type="ARBA" id="ARBA00022695"/>
    </source>
</evidence>
<keyword evidence="8 12" id="KW-0235">DNA replication</keyword>
<keyword evidence="10" id="KW-0862">Zinc</keyword>
<dbReference type="OrthoDB" id="19606at2759"/>
<proteinExistence type="inferred from homology"/>
<keyword evidence="11" id="KW-0804">Transcription</keyword>
<comment type="similarity">
    <text evidence="3 12">Belongs to the eukaryotic-type primase small subunit family.</text>
</comment>